<feature type="domain" description="Amine oxidase" evidence="2">
    <location>
        <begin position="22"/>
        <end position="512"/>
    </location>
</feature>
<dbReference type="PANTHER" id="PTHR43734">
    <property type="entry name" value="PHYTOENE DESATURASE"/>
    <property type="match status" value="1"/>
</dbReference>
<keyword evidence="1" id="KW-0812">Transmembrane</keyword>
<reference evidence="3" key="2">
    <citation type="submission" date="2020-09" db="EMBL/GenBank/DDBJ databases">
        <authorList>
            <person name="Sun Q."/>
            <person name="Zhou Y."/>
        </authorList>
    </citation>
    <scope>NUCLEOTIDE SEQUENCE</scope>
    <source>
        <strain evidence="3">CGMCC 4.7110</strain>
    </source>
</reference>
<sequence>MAVDKVAGMGRIAVIGAGMGAMAAAARLAVAGHRVTVYERTETYGGEVGRFERDGFAFDTGPGLLSLPAVYRDLFVKTGKEPLEDCVELVQVDPSARHVFADGTQVSLPNASRAGVVAALDEALGTGAGQRWGDFLVRAREAWDRTRRPLLEEPLWPNWQVLAEREPYPSVPHKKLLRTRRAATLTELGAWELRDERLAALLNSHALAHGLNPRDTPAGAAVLPYLEHAFGTWYVRGGTRELARAVYERCVRRRVEFVFGAEVTAVLAKDGRAAGVELAGGTSRAFGSGGGNVIDVDHVVAGVDPVRLDALTRSAGCPLDADGDVRADRKAARPVRFTVLLALRGGPEAGAAHRTVVHAPDGETELDLLASPGGDRPVRPTVTVLRPDDPALRPDDGHESVVLSAALSAEAGWERESTAGAFTDLLLEAAEAAVPGLRERLLWHETRLPEPGTDTTGSGGISAPALAAGRGRFLHPANTTRLPGLYRVGSWSHPGGGLPHAGMSGALVAGLIVEGPEFRGSQ</sequence>
<evidence type="ECO:0000256" key="1">
    <source>
        <dbReference type="SAM" id="Phobius"/>
    </source>
</evidence>
<protein>
    <submittedName>
        <fullName evidence="3">Phytoene dehydrogenase</fullName>
    </submittedName>
</protein>
<dbReference type="SUPFAM" id="SSF51905">
    <property type="entry name" value="FAD/NAD(P)-binding domain"/>
    <property type="match status" value="1"/>
</dbReference>
<keyword evidence="1" id="KW-1133">Transmembrane helix</keyword>
<comment type="caution">
    <text evidence="3">The sequence shown here is derived from an EMBL/GenBank/DDBJ whole genome shotgun (WGS) entry which is preliminary data.</text>
</comment>
<organism evidence="3 4">
    <name type="scientific">Streptomyces fuscichromogenes</name>
    <dbReference type="NCBI Taxonomy" id="1324013"/>
    <lineage>
        <taxon>Bacteria</taxon>
        <taxon>Bacillati</taxon>
        <taxon>Actinomycetota</taxon>
        <taxon>Actinomycetes</taxon>
        <taxon>Kitasatosporales</taxon>
        <taxon>Streptomycetaceae</taxon>
        <taxon>Streptomyces</taxon>
    </lineage>
</organism>
<accession>A0A917UGL7</accession>
<dbReference type="InterPro" id="IPR002937">
    <property type="entry name" value="Amino_oxidase"/>
</dbReference>
<dbReference type="PANTHER" id="PTHR43734:SF1">
    <property type="entry name" value="PHYTOENE DESATURASE"/>
    <property type="match status" value="1"/>
</dbReference>
<dbReference type="GO" id="GO:0016491">
    <property type="term" value="F:oxidoreductase activity"/>
    <property type="evidence" value="ECO:0007669"/>
    <property type="project" value="InterPro"/>
</dbReference>
<evidence type="ECO:0000313" key="3">
    <source>
        <dbReference type="EMBL" id="GGM87686.1"/>
    </source>
</evidence>
<dbReference type="Gene3D" id="3.50.50.60">
    <property type="entry name" value="FAD/NAD(P)-binding domain"/>
    <property type="match status" value="2"/>
</dbReference>
<gene>
    <name evidence="3" type="ORF">GCM10011578_003550</name>
</gene>
<dbReference type="EMBL" id="BMML01000001">
    <property type="protein sequence ID" value="GGM87686.1"/>
    <property type="molecule type" value="Genomic_DNA"/>
</dbReference>
<dbReference type="Proteomes" id="UP000653411">
    <property type="component" value="Unassembled WGS sequence"/>
</dbReference>
<proteinExistence type="predicted"/>
<dbReference type="InterPro" id="IPR036188">
    <property type="entry name" value="FAD/NAD-bd_sf"/>
</dbReference>
<reference evidence="3" key="1">
    <citation type="journal article" date="2014" name="Int. J. Syst. Evol. Microbiol.">
        <title>Complete genome sequence of Corynebacterium casei LMG S-19264T (=DSM 44701T), isolated from a smear-ripened cheese.</title>
        <authorList>
            <consortium name="US DOE Joint Genome Institute (JGI-PGF)"/>
            <person name="Walter F."/>
            <person name="Albersmeier A."/>
            <person name="Kalinowski J."/>
            <person name="Ruckert C."/>
        </authorList>
    </citation>
    <scope>NUCLEOTIDE SEQUENCE</scope>
    <source>
        <strain evidence="3">CGMCC 4.7110</strain>
    </source>
</reference>
<evidence type="ECO:0000313" key="4">
    <source>
        <dbReference type="Proteomes" id="UP000653411"/>
    </source>
</evidence>
<name>A0A917UGL7_9ACTN</name>
<dbReference type="AlphaFoldDB" id="A0A917UGL7"/>
<keyword evidence="1" id="KW-0472">Membrane</keyword>
<dbReference type="Pfam" id="PF01593">
    <property type="entry name" value="Amino_oxidase"/>
    <property type="match status" value="1"/>
</dbReference>
<evidence type="ECO:0000259" key="2">
    <source>
        <dbReference type="Pfam" id="PF01593"/>
    </source>
</evidence>
<keyword evidence="4" id="KW-1185">Reference proteome</keyword>
<feature type="transmembrane region" description="Helical" evidence="1">
    <location>
        <begin position="12"/>
        <end position="30"/>
    </location>
</feature>